<evidence type="ECO:0000313" key="2">
    <source>
        <dbReference type="Proteomes" id="UP000824120"/>
    </source>
</evidence>
<accession>A0A9J5X2I8</accession>
<evidence type="ECO:0000313" key="1">
    <source>
        <dbReference type="EMBL" id="KAG5581645.1"/>
    </source>
</evidence>
<sequence>MARLELELDAVRKRVQVEKWVNEPKKRKITGQPNIRVFKLQEMSKKFKLYVGKTIVRRARAQVLNNIMGDHIVKFGRILDYKDEMLRTNLRTSYAVKLGEPDALGKLLLVDVANNGNNQILLLAWVVFEKENRNSWTMFVKCIKDDLGLGDGEGLTLITNMHKIAKSTFESQLRKNIKKTKLLGSEKMMGDLMYYNINYWYKIYFNTEVKCDSIDNNVFEYFNIWILTAGHKTIITMLEKK</sequence>
<dbReference type="PANTHER" id="PTHR31973">
    <property type="entry name" value="POLYPROTEIN, PUTATIVE-RELATED"/>
    <property type="match status" value="1"/>
</dbReference>
<gene>
    <name evidence="1" type="ORF">H5410_052272</name>
</gene>
<protein>
    <recommendedName>
        <fullName evidence="3">MULE transposase domain-containing protein</fullName>
    </recommendedName>
</protein>
<dbReference type="OrthoDB" id="1660333at2759"/>
<organism evidence="1 2">
    <name type="scientific">Solanum commersonii</name>
    <name type="common">Commerson's wild potato</name>
    <name type="synonym">Commerson's nightshade</name>
    <dbReference type="NCBI Taxonomy" id="4109"/>
    <lineage>
        <taxon>Eukaryota</taxon>
        <taxon>Viridiplantae</taxon>
        <taxon>Streptophyta</taxon>
        <taxon>Embryophyta</taxon>
        <taxon>Tracheophyta</taxon>
        <taxon>Spermatophyta</taxon>
        <taxon>Magnoliopsida</taxon>
        <taxon>eudicotyledons</taxon>
        <taxon>Gunneridae</taxon>
        <taxon>Pentapetalae</taxon>
        <taxon>asterids</taxon>
        <taxon>lamiids</taxon>
        <taxon>Solanales</taxon>
        <taxon>Solanaceae</taxon>
        <taxon>Solanoideae</taxon>
        <taxon>Solaneae</taxon>
        <taxon>Solanum</taxon>
    </lineage>
</organism>
<name>A0A9J5X2I8_SOLCO</name>
<dbReference type="PANTHER" id="PTHR31973:SF197">
    <property type="entry name" value="SWIM-TYPE DOMAIN-CONTAINING PROTEIN"/>
    <property type="match status" value="1"/>
</dbReference>
<proteinExistence type="predicted"/>
<dbReference type="EMBL" id="JACXVP010000010">
    <property type="protein sequence ID" value="KAG5581645.1"/>
    <property type="molecule type" value="Genomic_DNA"/>
</dbReference>
<reference evidence="1 2" key="1">
    <citation type="submission" date="2020-09" db="EMBL/GenBank/DDBJ databases">
        <title>De no assembly of potato wild relative species, Solanum commersonii.</title>
        <authorList>
            <person name="Cho K."/>
        </authorList>
    </citation>
    <scope>NUCLEOTIDE SEQUENCE [LARGE SCALE GENOMIC DNA]</scope>
    <source>
        <strain evidence="1">LZ3.2</strain>
        <tissue evidence="1">Leaf</tissue>
    </source>
</reference>
<evidence type="ECO:0008006" key="3">
    <source>
        <dbReference type="Google" id="ProtNLM"/>
    </source>
</evidence>
<keyword evidence="2" id="KW-1185">Reference proteome</keyword>
<comment type="caution">
    <text evidence="1">The sequence shown here is derived from an EMBL/GenBank/DDBJ whole genome shotgun (WGS) entry which is preliminary data.</text>
</comment>
<dbReference type="AlphaFoldDB" id="A0A9J5X2I8"/>
<dbReference type="Proteomes" id="UP000824120">
    <property type="component" value="Chromosome 10"/>
</dbReference>